<feature type="transmembrane region" description="Helical" evidence="9">
    <location>
        <begin position="655"/>
        <end position="672"/>
    </location>
</feature>
<feature type="transmembrane region" description="Helical" evidence="9">
    <location>
        <begin position="189"/>
        <end position="212"/>
    </location>
</feature>
<evidence type="ECO:0000256" key="7">
    <source>
        <dbReference type="ARBA" id="ARBA00023136"/>
    </source>
</evidence>
<evidence type="ECO:0000256" key="4">
    <source>
        <dbReference type="ARBA" id="ARBA00022568"/>
    </source>
</evidence>
<dbReference type="AlphaFoldDB" id="A0A6V7VN15"/>
<keyword evidence="5 9" id="KW-0812">Transmembrane</keyword>
<feature type="transmembrane region" description="Helical" evidence="9">
    <location>
        <begin position="614"/>
        <end position="635"/>
    </location>
</feature>
<dbReference type="EMBL" id="CAJEWN010000271">
    <property type="protein sequence ID" value="CAD2176229.1"/>
    <property type="molecule type" value="Genomic_DNA"/>
</dbReference>
<evidence type="ECO:0000256" key="6">
    <source>
        <dbReference type="ARBA" id="ARBA00022989"/>
    </source>
</evidence>
<feature type="transmembrane region" description="Helical" evidence="9">
    <location>
        <begin position="684"/>
        <end position="704"/>
    </location>
</feature>
<accession>A0A6V7VN15</accession>
<evidence type="ECO:0000256" key="8">
    <source>
        <dbReference type="SAM" id="MobiDB-lite"/>
    </source>
</evidence>
<feature type="transmembrane region" description="Helical" evidence="9">
    <location>
        <begin position="517"/>
        <end position="536"/>
    </location>
</feature>
<evidence type="ECO:0000256" key="5">
    <source>
        <dbReference type="ARBA" id="ARBA00022692"/>
    </source>
</evidence>
<feature type="transmembrane region" description="Helical" evidence="9">
    <location>
        <begin position="486"/>
        <end position="511"/>
    </location>
</feature>
<dbReference type="GO" id="GO:0016020">
    <property type="term" value="C:membrane"/>
    <property type="evidence" value="ECO:0007669"/>
    <property type="project" value="UniProtKB-SubCell"/>
</dbReference>
<dbReference type="InterPro" id="IPR051359">
    <property type="entry name" value="CaCA_antiporter"/>
</dbReference>
<feature type="transmembrane region" description="Helical" evidence="9">
    <location>
        <begin position="54"/>
        <end position="73"/>
    </location>
</feature>
<feature type="transmembrane region" description="Helical" evidence="9">
    <location>
        <begin position="130"/>
        <end position="151"/>
    </location>
</feature>
<feature type="compositionally biased region" description="Basic and acidic residues" evidence="8">
    <location>
        <begin position="256"/>
        <end position="283"/>
    </location>
</feature>
<evidence type="ECO:0000313" key="12">
    <source>
        <dbReference type="Proteomes" id="UP000580250"/>
    </source>
</evidence>
<name>A0A6V7VN15_MELEN</name>
<dbReference type="InterPro" id="IPR004837">
    <property type="entry name" value="NaCa_Exmemb"/>
</dbReference>
<dbReference type="OrthoDB" id="407410at2759"/>
<feature type="region of interest" description="Disordered" evidence="8">
    <location>
        <begin position="256"/>
        <end position="294"/>
    </location>
</feature>
<gene>
    <name evidence="11" type="ORF">MENT_LOCUS28013</name>
</gene>
<evidence type="ECO:0000259" key="10">
    <source>
        <dbReference type="Pfam" id="PF01699"/>
    </source>
</evidence>
<organism evidence="11 12">
    <name type="scientific">Meloidogyne enterolobii</name>
    <name type="common">Root-knot nematode worm</name>
    <name type="synonym">Meloidogyne mayaguensis</name>
    <dbReference type="NCBI Taxonomy" id="390850"/>
    <lineage>
        <taxon>Eukaryota</taxon>
        <taxon>Metazoa</taxon>
        <taxon>Ecdysozoa</taxon>
        <taxon>Nematoda</taxon>
        <taxon>Chromadorea</taxon>
        <taxon>Rhabditida</taxon>
        <taxon>Tylenchina</taxon>
        <taxon>Tylenchomorpha</taxon>
        <taxon>Tylenchoidea</taxon>
        <taxon>Meloidogynidae</taxon>
        <taxon>Meloidogyninae</taxon>
        <taxon>Meloidogyne</taxon>
    </lineage>
</organism>
<comment type="subcellular location">
    <subcellularLocation>
        <location evidence="1">Membrane</location>
        <topology evidence="1">Multi-pass membrane protein</topology>
    </subcellularLocation>
</comment>
<dbReference type="GO" id="GO:0006874">
    <property type="term" value="P:intracellular calcium ion homeostasis"/>
    <property type="evidence" value="ECO:0007669"/>
    <property type="project" value="TreeGrafter"/>
</dbReference>
<dbReference type="GO" id="GO:0005432">
    <property type="term" value="F:calcium:sodium antiporter activity"/>
    <property type="evidence" value="ECO:0007669"/>
    <property type="project" value="TreeGrafter"/>
</dbReference>
<comment type="caution">
    <text evidence="11">The sequence shown here is derived from an EMBL/GenBank/DDBJ whole genome shotgun (WGS) entry which is preliminary data.</text>
</comment>
<protein>
    <recommendedName>
        <fullName evidence="10">Sodium/calcium exchanger membrane region domain-containing protein</fullName>
    </recommendedName>
</protein>
<sequence>MLDRQQEICRPSDFKRLGFQSLCAYVQNHSQHCEGGGYLPWTEFKACASSSSNLQFLIVIVAIIFFLFLFLHLSVTADSFFCENIATIVDVHNISQNIAGITFMAFGNGAPDIFGSIVSVISVPKPRADLAISELLGGSIFVTTCVVAAIALSRPFLLMRRPILRDICFHSAALILLLIVANWEGKMPLWQPLAFLVLYTIYATTVVSGNLFRQKMLRERKKKKKSEEDLGKVKRAIAKIMPKKITPLEICAIEEGKPPKNEENKKKIENEKSKEKEETDRQNAQDQQQRQRSVLQLPINTLTIPKITTNVCVNDDTPEEEGEKEEEFHALDYLEEGKFFGKEELDAEGERALSRSTSPLPLDISGDSGRYYGSISSPSSTTQTIKTADSGIIIDCGRNTPLSPSGESASTLSPCRSEVEILGIKKGENDAFYNKEFKKFWERICPLNWKKFQNAGWAGKIYRILKIPSLLLLGLTIPRAGKWSKLLAIVHAFLFPLILCCAFKLFSLHIFNSLITANYIALIISIFLVIFIGITTEVDKEPYYYKWISSHVGFVLSIAWIYATAAEVLNVVLMLGNLFNIPYQILGLTAVAWCNSIGDLIADVSVARQGMPRMALSAAIGGPLFNLMVGFGSSFTIAKLQGKEVTIRSDPVSNIMFLFLGISLFTTLTFLFSQKFNIGRLHGLTLLFVYLIFIICVILSQLSFLPFPF</sequence>
<keyword evidence="7 9" id="KW-0472">Membrane</keyword>
<dbReference type="Proteomes" id="UP000580250">
    <property type="component" value="Unassembled WGS sequence"/>
</dbReference>
<evidence type="ECO:0000313" key="11">
    <source>
        <dbReference type="EMBL" id="CAD2176229.1"/>
    </source>
</evidence>
<keyword evidence="2" id="KW-0813">Transport</keyword>
<reference evidence="11 12" key="1">
    <citation type="submission" date="2020-08" db="EMBL/GenBank/DDBJ databases">
        <authorList>
            <person name="Koutsovoulos G."/>
            <person name="Danchin GJ E."/>
        </authorList>
    </citation>
    <scope>NUCLEOTIDE SEQUENCE [LARGE SCALE GENOMIC DNA]</scope>
</reference>
<evidence type="ECO:0000256" key="1">
    <source>
        <dbReference type="ARBA" id="ARBA00004141"/>
    </source>
</evidence>
<dbReference type="PANTHER" id="PTHR12266:SF0">
    <property type="entry name" value="MITOCHONDRIAL SODIUM_CALCIUM EXCHANGER PROTEIN"/>
    <property type="match status" value="1"/>
</dbReference>
<dbReference type="PANTHER" id="PTHR12266">
    <property type="entry name" value="NA+/CA2+ K+ INDEPENDENT EXCHANGER"/>
    <property type="match status" value="1"/>
</dbReference>
<feature type="compositionally biased region" description="Low complexity" evidence="8">
    <location>
        <begin position="284"/>
        <end position="294"/>
    </location>
</feature>
<keyword evidence="6 9" id="KW-1133">Transmembrane helix</keyword>
<feature type="transmembrane region" description="Helical" evidence="9">
    <location>
        <begin position="543"/>
        <end position="563"/>
    </location>
</feature>
<dbReference type="InterPro" id="IPR044880">
    <property type="entry name" value="NCX_ion-bd_dom_sf"/>
</dbReference>
<keyword evidence="4" id="KW-0106">Calcium</keyword>
<dbReference type="Gene3D" id="1.20.1420.30">
    <property type="entry name" value="NCX, central ion-binding region"/>
    <property type="match status" value="2"/>
</dbReference>
<evidence type="ECO:0000256" key="9">
    <source>
        <dbReference type="SAM" id="Phobius"/>
    </source>
</evidence>
<dbReference type="Pfam" id="PF01699">
    <property type="entry name" value="Na_Ca_ex"/>
    <property type="match status" value="2"/>
</dbReference>
<keyword evidence="3" id="KW-0050">Antiport</keyword>
<feature type="domain" description="Sodium/calcium exchanger membrane region" evidence="10">
    <location>
        <begin position="552"/>
        <end position="698"/>
    </location>
</feature>
<keyword evidence="4" id="KW-0406">Ion transport</keyword>
<feature type="domain" description="Sodium/calcium exchanger membrane region" evidence="10">
    <location>
        <begin position="64"/>
        <end position="206"/>
    </location>
</feature>
<proteinExistence type="predicted"/>
<evidence type="ECO:0000256" key="2">
    <source>
        <dbReference type="ARBA" id="ARBA00022448"/>
    </source>
</evidence>
<evidence type="ECO:0000256" key="3">
    <source>
        <dbReference type="ARBA" id="ARBA00022449"/>
    </source>
</evidence>
<keyword evidence="4" id="KW-0109">Calcium transport</keyword>